<dbReference type="STRING" id="1229909.NSED_00165"/>
<reference evidence="1 2" key="1">
    <citation type="journal article" date="2012" name="J. Bacteriol.">
        <title>Draft Genome Sequence of an Ammonia-Oxidizing Archaeon, "Candidatus Nitrosopumilus sediminis" AR2, from Svalbard in the Arctic Circle.</title>
        <authorList>
            <person name="Park S.J."/>
            <person name="Kim J.G."/>
            <person name="Jung M.Y."/>
            <person name="Kim S.J."/>
            <person name="Cha I.T."/>
            <person name="Ghai R."/>
            <person name="Martin-Cuadrado A.B."/>
            <person name="Rodriguez-Valera F."/>
            <person name="Rhee S.K."/>
        </authorList>
    </citation>
    <scope>NUCLEOTIDE SEQUENCE [LARGE SCALE GENOMIC DNA]</scope>
    <source>
        <strain evidence="1 2">AR2</strain>
    </source>
</reference>
<dbReference type="InterPro" id="IPR007152">
    <property type="entry name" value="DUF354"/>
</dbReference>
<dbReference type="eggNOG" id="arCOG01395">
    <property type="taxonomic scope" value="Archaea"/>
</dbReference>
<sequence>MKIWIDILTPKQLLFSEPIIEKLGKKHDLLCTSRDYEEVSKLAKIRDFDLVFVGKHGGGDKKSKLKASIDRIEKLSKKIETFSPDIVISFCSPEAARISFGLGIKHIAFCDSPHADAVMRLTLPLIQRLLIPSVISKKEFSKYGIDEKNIIQYKAIDAFVTIQRKINQSVKLPFENNNKKNILIRVEEEEASYTSKSSKIIPIIKKVASEFENENVVVLGRYSKQIKNLQKIIGERVKIVKMSYDGKYLLKNTDIFIGSGGTMTAESALMGIPTISYNAVPNIIENFLVKKCLVKREINPKRISMQIKKIFESDNKQSLKRAGKIRRYMEDPIQKLIKIINE</sequence>
<dbReference type="GeneID" id="13697902"/>
<dbReference type="PIRSF" id="PIRSF005357">
    <property type="entry name" value="UCP005357"/>
    <property type="match status" value="1"/>
</dbReference>
<dbReference type="AlphaFoldDB" id="K0B9W5"/>
<dbReference type="KEGG" id="nir:NSED_00165"/>
<proteinExistence type="predicted"/>
<evidence type="ECO:0000313" key="1">
    <source>
        <dbReference type="EMBL" id="AFS81847.1"/>
    </source>
</evidence>
<evidence type="ECO:0000313" key="2">
    <source>
        <dbReference type="Proteomes" id="UP000006100"/>
    </source>
</evidence>
<dbReference type="OrthoDB" id="185087at2157"/>
<accession>K0B9W5</accession>
<dbReference type="Gene3D" id="3.40.50.2000">
    <property type="entry name" value="Glycogen Phosphorylase B"/>
    <property type="match status" value="1"/>
</dbReference>
<protein>
    <recommendedName>
        <fullName evidence="3">DUF354 domain-containing protein</fullName>
    </recommendedName>
</protein>
<name>K0B9W5_9ARCH</name>
<dbReference type="PANTHER" id="PTHR39662:SF1">
    <property type="entry name" value="DUF354 DOMAIN-CONTAINING PROTEIN"/>
    <property type="match status" value="1"/>
</dbReference>
<dbReference type="RefSeq" id="WP_014964219.1">
    <property type="nucleotide sequence ID" value="NC_018656.1"/>
</dbReference>
<dbReference type="PATRIC" id="fig|1229909.8.peg.35"/>
<dbReference type="Proteomes" id="UP000006100">
    <property type="component" value="Chromosome"/>
</dbReference>
<dbReference type="SUPFAM" id="SSF53756">
    <property type="entry name" value="UDP-Glycosyltransferase/glycogen phosphorylase"/>
    <property type="match status" value="1"/>
</dbReference>
<evidence type="ECO:0008006" key="3">
    <source>
        <dbReference type="Google" id="ProtNLM"/>
    </source>
</evidence>
<dbReference type="HOGENOM" id="CLU_067068_0_0_2"/>
<keyword evidence="2" id="KW-1185">Reference proteome</keyword>
<organism evidence="1 2">
    <name type="scientific">Candidatus Nitrosopumilus sediminis</name>
    <dbReference type="NCBI Taxonomy" id="1229909"/>
    <lineage>
        <taxon>Archaea</taxon>
        <taxon>Nitrososphaerota</taxon>
        <taxon>Nitrososphaeria</taxon>
        <taxon>Nitrosopumilales</taxon>
        <taxon>Nitrosopumilaceae</taxon>
        <taxon>Nitrosopumilus</taxon>
    </lineage>
</organism>
<gene>
    <name evidence="1" type="ORF">NSED_00165</name>
</gene>
<dbReference type="Pfam" id="PF04007">
    <property type="entry name" value="DUF354"/>
    <property type="match status" value="1"/>
</dbReference>
<dbReference type="EMBL" id="CP003843">
    <property type="protein sequence ID" value="AFS81847.1"/>
    <property type="molecule type" value="Genomic_DNA"/>
</dbReference>
<dbReference type="PANTHER" id="PTHR39662">
    <property type="entry name" value="DUF354 DOMAIN-CONTAINING PROTEIN-RELATED"/>
    <property type="match status" value="1"/>
</dbReference>